<dbReference type="Pfam" id="PF05433">
    <property type="entry name" value="Rick_17kDa_Anti"/>
    <property type="match status" value="1"/>
</dbReference>
<dbReference type="PANTHER" id="PTHR37014">
    <property type="entry name" value="EXPRESSION LETHALITY PROTEIN HEL10, PUTATIVE (AFU_ORTHOLOGUE AFUA_1G06580)-RELATED"/>
    <property type="match status" value="1"/>
</dbReference>
<evidence type="ECO:0000259" key="2">
    <source>
        <dbReference type="SMART" id="SM01111"/>
    </source>
</evidence>
<feature type="domain" description="Cyanovirin-N" evidence="2">
    <location>
        <begin position="249"/>
        <end position="349"/>
    </location>
</feature>
<evidence type="ECO:0000256" key="1">
    <source>
        <dbReference type="SAM" id="MobiDB-lite"/>
    </source>
</evidence>
<feature type="compositionally biased region" description="Polar residues" evidence="1">
    <location>
        <begin position="68"/>
        <end position="77"/>
    </location>
</feature>
<dbReference type="SMART" id="SM01111">
    <property type="entry name" value="CVNH"/>
    <property type="match status" value="1"/>
</dbReference>
<feature type="compositionally biased region" description="Basic and acidic residues" evidence="1">
    <location>
        <begin position="192"/>
        <end position="211"/>
    </location>
</feature>
<feature type="region of interest" description="Disordered" evidence="1">
    <location>
        <begin position="184"/>
        <end position="211"/>
    </location>
</feature>
<dbReference type="STRING" id="1448316.A0A395GT84"/>
<reference evidence="3 4" key="1">
    <citation type="submission" date="2018-02" db="EMBL/GenBank/DDBJ databases">
        <title>The genomes of Aspergillus section Nigri reveals drivers in fungal speciation.</title>
        <authorList>
            <consortium name="DOE Joint Genome Institute"/>
            <person name="Vesth T.C."/>
            <person name="Nybo J."/>
            <person name="Theobald S."/>
            <person name="Brandl J."/>
            <person name="Frisvad J.C."/>
            <person name="Nielsen K.F."/>
            <person name="Lyhne E.K."/>
            <person name="Kogle M.E."/>
            <person name="Kuo A."/>
            <person name="Riley R."/>
            <person name="Clum A."/>
            <person name="Nolan M."/>
            <person name="Lipzen A."/>
            <person name="Salamov A."/>
            <person name="Henrissat B."/>
            <person name="Wiebenga A."/>
            <person name="De vries R.P."/>
            <person name="Grigoriev I.V."/>
            <person name="Mortensen U.H."/>
            <person name="Andersen M.R."/>
            <person name="Baker S.E."/>
        </authorList>
    </citation>
    <scope>NUCLEOTIDE SEQUENCE [LARGE SCALE GENOMIC DNA]</scope>
    <source>
        <strain evidence="3 4">CBS 121593</strain>
    </source>
</reference>
<feature type="compositionally biased region" description="Polar residues" evidence="1">
    <location>
        <begin position="12"/>
        <end position="28"/>
    </location>
</feature>
<evidence type="ECO:0000313" key="3">
    <source>
        <dbReference type="EMBL" id="RAK97293.1"/>
    </source>
</evidence>
<dbReference type="InterPro" id="IPR036673">
    <property type="entry name" value="Cyanovirin-N_sf"/>
</dbReference>
<protein>
    <submittedName>
        <fullName evidence="3">CNVH-domain-containing protein</fullName>
    </submittedName>
</protein>
<dbReference type="PANTHER" id="PTHR37014:SF1">
    <property type="entry name" value="EXPRESSION LETHALITY PROTEIN HEL10, PUTATIVE (AFU_ORTHOLOGUE AFUA_1G06580)-RELATED"/>
    <property type="match status" value="1"/>
</dbReference>
<dbReference type="Proteomes" id="UP000249402">
    <property type="component" value="Unassembled WGS sequence"/>
</dbReference>
<proteinExistence type="predicted"/>
<dbReference type="InterPro" id="IPR011058">
    <property type="entry name" value="Cyanovirin-N"/>
</dbReference>
<organism evidence="3 4">
    <name type="scientific">Aspergillus ibericus CBS 121593</name>
    <dbReference type="NCBI Taxonomy" id="1448316"/>
    <lineage>
        <taxon>Eukaryota</taxon>
        <taxon>Fungi</taxon>
        <taxon>Dikarya</taxon>
        <taxon>Ascomycota</taxon>
        <taxon>Pezizomycotina</taxon>
        <taxon>Eurotiomycetes</taxon>
        <taxon>Eurotiomycetidae</taxon>
        <taxon>Eurotiales</taxon>
        <taxon>Aspergillaceae</taxon>
        <taxon>Aspergillus</taxon>
        <taxon>Aspergillus subgen. Circumdati</taxon>
    </lineage>
</organism>
<feature type="compositionally biased region" description="Low complexity" evidence="1">
    <location>
        <begin position="29"/>
        <end position="41"/>
    </location>
</feature>
<dbReference type="EMBL" id="KZ824464">
    <property type="protein sequence ID" value="RAK97293.1"/>
    <property type="molecule type" value="Genomic_DNA"/>
</dbReference>
<feature type="region of interest" description="Disordered" evidence="1">
    <location>
        <begin position="234"/>
        <end position="253"/>
    </location>
</feature>
<dbReference type="Gene3D" id="2.30.60.10">
    <property type="entry name" value="Cyanovirin-N"/>
    <property type="match status" value="1"/>
</dbReference>
<gene>
    <name evidence="3" type="ORF">BO80DRAFT_428314</name>
</gene>
<feature type="region of interest" description="Disordered" evidence="1">
    <location>
        <begin position="1"/>
        <end position="150"/>
    </location>
</feature>
<accession>A0A395GT84</accession>
<evidence type="ECO:0000313" key="4">
    <source>
        <dbReference type="Proteomes" id="UP000249402"/>
    </source>
</evidence>
<dbReference type="Pfam" id="PF08881">
    <property type="entry name" value="CVNH"/>
    <property type="match status" value="1"/>
</dbReference>
<dbReference type="GeneID" id="37225091"/>
<dbReference type="RefSeq" id="XP_025571621.1">
    <property type="nucleotide sequence ID" value="XM_025720226.1"/>
</dbReference>
<dbReference type="InterPro" id="IPR008816">
    <property type="entry name" value="Gly_zipper_2TM_dom"/>
</dbReference>
<sequence length="351" mass="39027">MAAQEYFGGGSNDQRQQNASPWSSPAINTPSSTGYGSYPPSVENGQDRYGAASPYPPQGGGYNRPYSPYQQPHSGVSSPHPNYQNQNQNPEYPPHNGGRPPYPQYDQSGPEPRPYPQQEGYGSHQQPPPYSPESTDPAAAGEGDKGLMGALAGGAAGGFAGHKANHGILGTIGGAMLGSVAEDGFKKHKEKKEREEEERRQMEERRRMEEQYRMEEQRRMEERHRMEEQHRMQMHHRPPPHHSPPMRGNFSSSSRDIRLESHHDLVAACGRVSGELQLSCLPLNSVLSNSWGEFKWARNGNFAASARNVRLVDGGRVLEAELNDGNGGWNRSWIRLDERITNNNGNLMFLD</sequence>
<dbReference type="OrthoDB" id="2441380at2759"/>
<keyword evidence="4" id="KW-1185">Reference proteome</keyword>
<dbReference type="SUPFAM" id="SSF51322">
    <property type="entry name" value="Cyanovirin-N"/>
    <property type="match status" value="1"/>
</dbReference>
<feature type="compositionally biased region" description="Low complexity" evidence="1">
    <location>
        <begin position="79"/>
        <end position="96"/>
    </location>
</feature>
<dbReference type="AlphaFoldDB" id="A0A395GT84"/>
<dbReference type="VEuPathDB" id="FungiDB:BO80DRAFT_428314"/>
<name>A0A395GT84_9EURO</name>